<dbReference type="PANTHER" id="PTHR21346:SF0">
    <property type="entry name" value="RE45833P"/>
    <property type="match status" value="1"/>
</dbReference>
<feature type="region of interest" description="Disordered" evidence="6">
    <location>
        <begin position="1"/>
        <end position="20"/>
    </location>
</feature>
<name>A0AAV8YF43_9CUCU</name>
<dbReference type="GO" id="GO:0000422">
    <property type="term" value="P:autophagy of mitochondrion"/>
    <property type="evidence" value="ECO:0007669"/>
    <property type="project" value="TreeGrafter"/>
</dbReference>
<dbReference type="AlphaFoldDB" id="A0AAV8YF43"/>
<comment type="caution">
    <text evidence="7">The sequence shown here is derived from an EMBL/GenBank/DDBJ whole genome shotgun (WGS) entry which is preliminary data.</text>
</comment>
<keyword evidence="8" id="KW-1185">Reference proteome</keyword>
<dbReference type="GO" id="GO:0005741">
    <property type="term" value="C:mitochondrial outer membrane"/>
    <property type="evidence" value="ECO:0007669"/>
    <property type="project" value="UniProtKB-SubCell"/>
</dbReference>
<comment type="subcellular location">
    <subcellularLocation>
        <location evidence="1">Mitochondrion outer membrane</location>
        <topology evidence="1">Multi-pass membrane protein</topology>
    </subcellularLocation>
</comment>
<dbReference type="InterPro" id="IPR007014">
    <property type="entry name" value="FUN14"/>
</dbReference>
<comment type="similarity">
    <text evidence="2">Belongs to the FUN14 family.</text>
</comment>
<organism evidence="7 8">
    <name type="scientific">Aromia moschata</name>
    <dbReference type="NCBI Taxonomy" id="1265417"/>
    <lineage>
        <taxon>Eukaryota</taxon>
        <taxon>Metazoa</taxon>
        <taxon>Ecdysozoa</taxon>
        <taxon>Arthropoda</taxon>
        <taxon>Hexapoda</taxon>
        <taxon>Insecta</taxon>
        <taxon>Pterygota</taxon>
        <taxon>Neoptera</taxon>
        <taxon>Endopterygota</taxon>
        <taxon>Coleoptera</taxon>
        <taxon>Polyphaga</taxon>
        <taxon>Cucujiformia</taxon>
        <taxon>Chrysomeloidea</taxon>
        <taxon>Cerambycidae</taxon>
        <taxon>Cerambycinae</taxon>
        <taxon>Callichromatini</taxon>
        <taxon>Aromia</taxon>
    </lineage>
</organism>
<sequence>MFDKGDMPIKSNKSAKDRSNKDIVTMDDVGKEAKTIIERILGDVSKTSATKQIILGATSGWVTGFLAMRVGKTAALALGGGIILLQVANEKGYIKINWDKVNRNIDKVADKVEERITGEGSTWMDKAERFVDKKLDQAEGHLKKGQGKVKKWYSGFTGENCQLKEVHIFLVSFVAGVAVGIGSS</sequence>
<evidence type="ECO:0000256" key="5">
    <source>
        <dbReference type="ARBA" id="ARBA00023136"/>
    </source>
</evidence>
<keyword evidence="4" id="KW-1133">Transmembrane helix</keyword>
<proteinExistence type="inferred from homology"/>
<dbReference type="Pfam" id="PF04930">
    <property type="entry name" value="FUN14"/>
    <property type="match status" value="1"/>
</dbReference>
<evidence type="ECO:0000313" key="7">
    <source>
        <dbReference type="EMBL" id="KAJ8950303.1"/>
    </source>
</evidence>
<evidence type="ECO:0000256" key="2">
    <source>
        <dbReference type="ARBA" id="ARBA00009160"/>
    </source>
</evidence>
<evidence type="ECO:0000256" key="1">
    <source>
        <dbReference type="ARBA" id="ARBA00004374"/>
    </source>
</evidence>
<gene>
    <name evidence="7" type="ORF">NQ318_021160</name>
</gene>
<dbReference type="Proteomes" id="UP001162162">
    <property type="component" value="Unassembled WGS sequence"/>
</dbReference>
<dbReference type="EMBL" id="JAPWTK010000102">
    <property type="protein sequence ID" value="KAJ8950303.1"/>
    <property type="molecule type" value="Genomic_DNA"/>
</dbReference>
<keyword evidence="5" id="KW-0472">Membrane</keyword>
<accession>A0AAV8YF43</accession>
<protein>
    <recommendedName>
        <fullName evidence="9">FUN14 domain-containing protein 1</fullName>
    </recommendedName>
</protein>
<reference evidence="7" key="1">
    <citation type="journal article" date="2023" name="Insect Mol. Biol.">
        <title>Genome sequencing provides insights into the evolution of gene families encoding plant cell wall-degrading enzymes in longhorned beetles.</title>
        <authorList>
            <person name="Shin N.R."/>
            <person name="Okamura Y."/>
            <person name="Kirsch R."/>
            <person name="Pauchet Y."/>
        </authorList>
    </citation>
    <scope>NUCLEOTIDE SEQUENCE</scope>
    <source>
        <strain evidence="7">AMC_N1</strain>
    </source>
</reference>
<evidence type="ECO:0008006" key="9">
    <source>
        <dbReference type="Google" id="ProtNLM"/>
    </source>
</evidence>
<dbReference type="PANTHER" id="PTHR21346">
    <property type="entry name" value="FUN14 DOMAIN CONTAINING"/>
    <property type="match status" value="1"/>
</dbReference>
<evidence type="ECO:0000256" key="6">
    <source>
        <dbReference type="SAM" id="MobiDB-lite"/>
    </source>
</evidence>
<keyword evidence="3" id="KW-0812">Transmembrane</keyword>
<evidence type="ECO:0000256" key="3">
    <source>
        <dbReference type="ARBA" id="ARBA00022692"/>
    </source>
</evidence>
<evidence type="ECO:0000313" key="8">
    <source>
        <dbReference type="Proteomes" id="UP001162162"/>
    </source>
</evidence>
<evidence type="ECO:0000256" key="4">
    <source>
        <dbReference type="ARBA" id="ARBA00022989"/>
    </source>
</evidence>